<feature type="compositionally biased region" description="Acidic residues" evidence="7">
    <location>
        <begin position="670"/>
        <end position="680"/>
    </location>
</feature>
<evidence type="ECO:0000256" key="7">
    <source>
        <dbReference type="SAM" id="MobiDB-lite"/>
    </source>
</evidence>
<dbReference type="SUPFAM" id="SSF52151">
    <property type="entry name" value="FabD/lysophospholipase-like"/>
    <property type="match status" value="1"/>
</dbReference>
<comment type="caution">
    <text evidence="9">The sequence shown here is derived from an EMBL/GenBank/DDBJ whole genome shotgun (WGS) entry which is preliminary data.</text>
</comment>
<dbReference type="EC" id="3.1.1.-" evidence="6"/>
<feature type="short sequence motif" description="GXSXG" evidence="5">
    <location>
        <begin position="249"/>
        <end position="253"/>
    </location>
</feature>
<evidence type="ECO:0000256" key="1">
    <source>
        <dbReference type="ARBA" id="ARBA00002682"/>
    </source>
</evidence>
<dbReference type="InterPro" id="IPR002641">
    <property type="entry name" value="PNPLA_dom"/>
</dbReference>
<name>A0AAN7TCJ8_9PEZI</name>
<evidence type="ECO:0000256" key="4">
    <source>
        <dbReference type="ARBA" id="ARBA00023098"/>
    </source>
</evidence>
<sequence>MFRLIDYDYHRANHAGNVERPVREVKGLRASRSVASLFQPVQTLVRHPLNALGSVAESLGCFAPSRLDGREEEEQLEGLRLKCAKTYDQWYSAAARLDLLQGASEWKTEDGCKDYNVEFVNTRIRELDEAIAGGNVERLRFLVRTSLARNTGGIGGVNVYKHSRTGTKRLVERYIDTTCAAIDALVHRAGEEITDREEAFHLFEDMKKARQTFGRSALLLSGGGTLGMNHIGVVKALFEANILPKVISGASAGSIVCAVLCTKRNHEVPQMLLDFCTGDLDVFEPAREPSSVWAKARKLLHTGAIYDVQNLRRVMEDLIGNITFVEAYNKTRRILNICVSTAKEHDMPRILNYITAPDVMIASAVAASCSVPLIFTPGSLQSKNPETGDVLKNDEDQEGQWIDGSVDNDLPMTRLAEIFNVNHFIVSQVNPHVIPFLTVDDEKENFDRHPDGISRPGEHWLNGITAYAKDETLQRLHVLEELGVFPHLLSKARSILGQKYSGDITILPDVSYTQFPSILTNPTPEFMRRAMLNGERATWPKLARIRNHGRVELKLEWAVKKTMANAAFGPEQLAIRATQLKQSEQAQIPRGRYRRSGRSSHKSVKSLTTSSEVLGALLQSQTSAMVLPTFALHSPSIDTHTAVSTQDPIPSSADEAKSMTSASPTSVTDNEYDSDDEVNGDDGSQTSLSPSSPKGEKWPPPKPSNSEPSTPSVQRRRSLLNGSPPRTPMHRLLAPGLTMTPTPRPITAEVTPSSTPSRAQVTSALAGDAQSSGHPETGSLRESSRFELRLDFSGIPGYGGRQSSG</sequence>
<protein>
    <recommendedName>
        <fullName evidence="6">Patatin-like phospholipase domain-containing protein</fullName>
        <ecNumber evidence="6">3.1.1.-</ecNumber>
    </recommendedName>
</protein>
<evidence type="ECO:0000256" key="6">
    <source>
        <dbReference type="RuleBase" id="RU362055"/>
    </source>
</evidence>
<evidence type="ECO:0000313" key="10">
    <source>
        <dbReference type="Proteomes" id="UP001310890"/>
    </source>
</evidence>
<feature type="short sequence motif" description="GXGXXG" evidence="5">
    <location>
        <begin position="222"/>
        <end position="227"/>
    </location>
</feature>
<feature type="compositionally biased region" description="Polar residues" evidence="7">
    <location>
        <begin position="750"/>
        <end position="774"/>
    </location>
</feature>
<comment type="caution">
    <text evidence="5">Lacks conserved residue(s) required for the propagation of feature annotation.</text>
</comment>
<proteinExistence type="inferred from homology"/>
<dbReference type="Pfam" id="PF01734">
    <property type="entry name" value="Patatin"/>
    <property type="match status" value="1"/>
</dbReference>
<feature type="compositionally biased region" description="Basic residues" evidence="7">
    <location>
        <begin position="591"/>
        <end position="604"/>
    </location>
</feature>
<feature type="domain" description="PNPLA" evidence="8">
    <location>
        <begin position="218"/>
        <end position="416"/>
    </location>
</feature>
<dbReference type="Proteomes" id="UP001310890">
    <property type="component" value="Unassembled WGS sequence"/>
</dbReference>
<keyword evidence="4 5" id="KW-0443">Lipid metabolism</keyword>
<dbReference type="InterPro" id="IPR021771">
    <property type="entry name" value="Triacylglycerol_lipase_N"/>
</dbReference>
<gene>
    <name evidence="9" type="ORF">LTR62_006800</name>
</gene>
<dbReference type="InterPro" id="IPR050301">
    <property type="entry name" value="NTE"/>
</dbReference>
<comment type="function">
    <text evidence="1">Probable lipid hydrolase.</text>
</comment>
<feature type="active site" description="Proton acceptor" evidence="5">
    <location>
        <position position="403"/>
    </location>
</feature>
<feature type="compositionally biased region" description="Polar residues" evidence="7">
    <location>
        <begin position="640"/>
        <end position="649"/>
    </location>
</feature>
<keyword evidence="3 5" id="KW-0442">Lipid degradation</keyword>
<dbReference type="GO" id="GO:0016020">
    <property type="term" value="C:membrane"/>
    <property type="evidence" value="ECO:0007669"/>
    <property type="project" value="UniProtKB-SubCell"/>
</dbReference>
<evidence type="ECO:0000256" key="5">
    <source>
        <dbReference type="PROSITE-ProRule" id="PRU01161"/>
    </source>
</evidence>
<dbReference type="PROSITE" id="PS51635">
    <property type="entry name" value="PNPLA"/>
    <property type="match status" value="1"/>
</dbReference>
<feature type="compositionally biased region" description="Polar residues" evidence="7">
    <location>
        <begin position="682"/>
        <end position="692"/>
    </location>
</feature>
<dbReference type="EMBL" id="JAVRRL010000060">
    <property type="protein sequence ID" value="KAK5109678.1"/>
    <property type="molecule type" value="Genomic_DNA"/>
</dbReference>
<evidence type="ECO:0000259" key="8">
    <source>
        <dbReference type="PROSITE" id="PS51635"/>
    </source>
</evidence>
<feature type="compositionally biased region" description="Gly residues" evidence="7">
    <location>
        <begin position="796"/>
        <end position="805"/>
    </location>
</feature>
<comment type="subcellular location">
    <subcellularLocation>
        <location evidence="6">Membrane</location>
        <topology evidence="6">Single-pass membrane protein</topology>
    </subcellularLocation>
</comment>
<organism evidence="9 10">
    <name type="scientific">Meristemomyces frigidus</name>
    <dbReference type="NCBI Taxonomy" id="1508187"/>
    <lineage>
        <taxon>Eukaryota</taxon>
        <taxon>Fungi</taxon>
        <taxon>Dikarya</taxon>
        <taxon>Ascomycota</taxon>
        <taxon>Pezizomycotina</taxon>
        <taxon>Dothideomycetes</taxon>
        <taxon>Dothideomycetidae</taxon>
        <taxon>Mycosphaerellales</taxon>
        <taxon>Teratosphaeriaceae</taxon>
        <taxon>Meristemomyces</taxon>
    </lineage>
</organism>
<dbReference type="Gene3D" id="3.40.1090.10">
    <property type="entry name" value="Cytosolic phospholipase A2 catalytic domain"/>
    <property type="match status" value="2"/>
</dbReference>
<feature type="region of interest" description="Disordered" evidence="7">
    <location>
        <begin position="640"/>
        <end position="805"/>
    </location>
</feature>
<evidence type="ECO:0000256" key="3">
    <source>
        <dbReference type="ARBA" id="ARBA00022963"/>
    </source>
</evidence>
<comment type="function">
    <text evidence="6">Lipid hydrolase.</text>
</comment>
<keyword evidence="2 5" id="KW-0378">Hydrolase</keyword>
<dbReference type="PANTHER" id="PTHR14226">
    <property type="entry name" value="NEUROPATHY TARGET ESTERASE/SWISS CHEESE D.MELANOGASTER"/>
    <property type="match status" value="1"/>
</dbReference>
<dbReference type="PANTHER" id="PTHR14226:SF10">
    <property type="entry name" value="TRIACYLGLYCEROL LIPASE 4-RELATED"/>
    <property type="match status" value="1"/>
</dbReference>
<accession>A0AAN7TCJ8</accession>
<dbReference type="Pfam" id="PF11815">
    <property type="entry name" value="DUF3336"/>
    <property type="match status" value="1"/>
</dbReference>
<dbReference type="GO" id="GO:0006641">
    <property type="term" value="P:triglyceride metabolic process"/>
    <property type="evidence" value="ECO:0007669"/>
    <property type="project" value="UniProtKB-ARBA"/>
</dbReference>
<comment type="similarity">
    <text evidence="6">Belongs to the PLPL family.</text>
</comment>
<feature type="compositionally biased region" description="Polar residues" evidence="7">
    <location>
        <begin position="658"/>
        <end position="669"/>
    </location>
</feature>
<evidence type="ECO:0000256" key="2">
    <source>
        <dbReference type="ARBA" id="ARBA00022801"/>
    </source>
</evidence>
<reference evidence="9" key="1">
    <citation type="submission" date="2023-08" db="EMBL/GenBank/DDBJ databases">
        <title>Black Yeasts Isolated from many extreme environments.</title>
        <authorList>
            <person name="Coleine C."/>
            <person name="Stajich J.E."/>
            <person name="Selbmann L."/>
        </authorList>
    </citation>
    <scope>NUCLEOTIDE SEQUENCE</scope>
    <source>
        <strain evidence="9">CCFEE 5401</strain>
    </source>
</reference>
<feature type="active site" description="Nucleophile" evidence="5">
    <location>
        <position position="251"/>
    </location>
</feature>
<dbReference type="GO" id="GO:0004806">
    <property type="term" value="F:triacylglycerol lipase activity"/>
    <property type="evidence" value="ECO:0007669"/>
    <property type="project" value="InterPro"/>
</dbReference>
<dbReference type="AlphaFoldDB" id="A0AAN7TCJ8"/>
<feature type="region of interest" description="Disordered" evidence="7">
    <location>
        <begin position="582"/>
        <end position="608"/>
    </location>
</feature>
<dbReference type="GO" id="GO:0016042">
    <property type="term" value="P:lipid catabolic process"/>
    <property type="evidence" value="ECO:0007669"/>
    <property type="project" value="UniProtKB-UniRule"/>
</dbReference>
<feature type="compositionally biased region" description="Polar residues" evidence="7">
    <location>
        <begin position="704"/>
        <end position="713"/>
    </location>
</feature>
<dbReference type="InterPro" id="IPR016035">
    <property type="entry name" value="Acyl_Trfase/lysoPLipase"/>
</dbReference>
<evidence type="ECO:0000313" key="9">
    <source>
        <dbReference type="EMBL" id="KAK5109678.1"/>
    </source>
</evidence>